<sequence>MASMDNDEGIQGYLYEPQRSDFQHLCQDSTDSSDLSESEPENVAVNWRQGRAKMASAVWCKCGRCIVQKSDAECFCCKEHELLADRSKTLICTTDIDNLEAYIAHKPSTCILNFKIIITRFYMCTERH</sequence>
<dbReference type="EMBL" id="JAODUP010000290">
    <property type="protein sequence ID" value="KAK2153669.1"/>
    <property type="molecule type" value="Genomic_DNA"/>
</dbReference>
<organism evidence="1 2">
    <name type="scientific">Paralvinella palmiformis</name>
    <dbReference type="NCBI Taxonomy" id="53620"/>
    <lineage>
        <taxon>Eukaryota</taxon>
        <taxon>Metazoa</taxon>
        <taxon>Spiralia</taxon>
        <taxon>Lophotrochozoa</taxon>
        <taxon>Annelida</taxon>
        <taxon>Polychaeta</taxon>
        <taxon>Sedentaria</taxon>
        <taxon>Canalipalpata</taxon>
        <taxon>Terebellida</taxon>
        <taxon>Terebelliformia</taxon>
        <taxon>Alvinellidae</taxon>
        <taxon>Paralvinella</taxon>
    </lineage>
</organism>
<comment type="caution">
    <text evidence="1">The sequence shown here is derived from an EMBL/GenBank/DDBJ whole genome shotgun (WGS) entry which is preliminary data.</text>
</comment>
<dbReference type="Proteomes" id="UP001208570">
    <property type="component" value="Unassembled WGS sequence"/>
</dbReference>
<name>A0AAD9N469_9ANNE</name>
<keyword evidence="2" id="KW-1185">Reference proteome</keyword>
<accession>A0AAD9N469</accession>
<reference evidence="1" key="1">
    <citation type="journal article" date="2023" name="Mol. Biol. Evol.">
        <title>Third-Generation Sequencing Reveals the Adaptive Role of the Epigenome in Three Deep-Sea Polychaetes.</title>
        <authorList>
            <person name="Perez M."/>
            <person name="Aroh O."/>
            <person name="Sun Y."/>
            <person name="Lan Y."/>
            <person name="Juniper S.K."/>
            <person name="Young C.R."/>
            <person name="Angers B."/>
            <person name="Qian P.Y."/>
        </authorList>
    </citation>
    <scope>NUCLEOTIDE SEQUENCE</scope>
    <source>
        <strain evidence="1">P08H-3</strain>
    </source>
</reference>
<evidence type="ECO:0000313" key="1">
    <source>
        <dbReference type="EMBL" id="KAK2153669.1"/>
    </source>
</evidence>
<proteinExistence type="predicted"/>
<gene>
    <name evidence="1" type="ORF">LSH36_290g04031</name>
</gene>
<evidence type="ECO:0000313" key="2">
    <source>
        <dbReference type="Proteomes" id="UP001208570"/>
    </source>
</evidence>
<protein>
    <submittedName>
        <fullName evidence="1">Uncharacterized protein</fullName>
    </submittedName>
</protein>
<dbReference type="AlphaFoldDB" id="A0AAD9N469"/>